<feature type="domain" description="Baseplate J-like central" evidence="2">
    <location>
        <begin position="202"/>
        <end position="272"/>
    </location>
</feature>
<evidence type="ECO:0000259" key="1">
    <source>
        <dbReference type="Pfam" id="PF04865"/>
    </source>
</evidence>
<dbReference type="EMBL" id="VSSQ01019906">
    <property type="protein sequence ID" value="MPM64359.1"/>
    <property type="molecule type" value="Genomic_DNA"/>
</dbReference>
<dbReference type="PANTHER" id="PTHR35862">
    <property type="entry name" value="FELS-2 PROPHAGE PROTEIN"/>
    <property type="match status" value="1"/>
</dbReference>
<gene>
    <name evidence="3" type="ORF">SDC9_111245</name>
</gene>
<evidence type="ECO:0000259" key="2">
    <source>
        <dbReference type="Pfam" id="PF26078"/>
    </source>
</evidence>
<feature type="domain" description="Baseplate protein J-like barrel" evidence="1">
    <location>
        <begin position="102"/>
        <end position="177"/>
    </location>
</feature>
<dbReference type="Pfam" id="PF04865">
    <property type="entry name" value="Baseplate_J"/>
    <property type="match status" value="1"/>
</dbReference>
<dbReference type="InterPro" id="IPR014507">
    <property type="entry name" value="Baseplate_assembly_J_pred"/>
</dbReference>
<dbReference type="InterPro" id="IPR006949">
    <property type="entry name" value="Barrel_Baseplate_J-like"/>
</dbReference>
<dbReference type="PIRSF" id="PIRSF020481">
    <property type="entry name" value="BAP"/>
    <property type="match status" value="1"/>
</dbReference>
<accession>A0A645BFY8</accession>
<name>A0A645BFY8_9ZZZZ</name>
<dbReference type="PANTHER" id="PTHR35862:SF1">
    <property type="entry name" value="FELS-2 PROPHAGE PROTEIN"/>
    <property type="match status" value="1"/>
</dbReference>
<dbReference type="InterPro" id="IPR058531">
    <property type="entry name" value="Baseplate_J_M"/>
</dbReference>
<dbReference type="Pfam" id="PF26078">
    <property type="entry name" value="Baseplate_J_M"/>
    <property type="match status" value="1"/>
</dbReference>
<comment type="caution">
    <text evidence="3">The sequence shown here is derived from an EMBL/GenBank/DDBJ whole genome shotgun (WGS) entry which is preliminary data.</text>
</comment>
<proteinExistence type="predicted"/>
<organism evidence="3">
    <name type="scientific">bioreactor metagenome</name>
    <dbReference type="NCBI Taxonomy" id="1076179"/>
    <lineage>
        <taxon>unclassified sequences</taxon>
        <taxon>metagenomes</taxon>
        <taxon>ecological metagenomes</taxon>
    </lineage>
</organism>
<sequence>MSEILFADVDPASVEASVLTAYEQIANTTLYPGDPVRLFLESVAYVIALQNNVINLAGRQNLLAYAQGDHLDYIGMMVGMQRLGAGYAICTQRFELSATLGFDVQIPAGTRVTTSDRKSLFAVDALGIIRAGTMYVDLPVTALVTGAASNGLVPGQIDQLVDPVAYVAKTRNLTQTMLGSDVESDDRYRSRIQQAPERFTCAGPVLSYRHHALAVHQDIAEVAVWSPTPGTVDLRPVMAGGELPSEDILAAVRAAVSADDVRPLTDTVTVQAPEIVPYEVQITWYLSRSQEPLLSTIQAKVLAAVEQYRLWQRAKPGRDILPLKLSSLIEQAGARRIDMPAPVYRALAPYQLARETAVSVAYGGVEDD</sequence>
<dbReference type="InterPro" id="IPR052726">
    <property type="entry name" value="Phage_Baseplate_Hub"/>
</dbReference>
<protein>
    <submittedName>
        <fullName evidence="3">Uncharacterized protein</fullName>
    </submittedName>
</protein>
<dbReference type="AlphaFoldDB" id="A0A645BFY8"/>
<reference evidence="3" key="1">
    <citation type="submission" date="2019-08" db="EMBL/GenBank/DDBJ databases">
        <authorList>
            <person name="Kucharzyk K."/>
            <person name="Murdoch R.W."/>
            <person name="Higgins S."/>
            <person name="Loffler F."/>
        </authorList>
    </citation>
    <scope>NUCLEOTIDE SEQUENCE</scope>
</reference>
<evidence type="ECO:0000313" key="3">
    <source>
        <dbReference type="EMBL" id="MPM64359.1"/>
    </source>
</evidence>